<dbReference type="EMBL" id="CP015607">
    <property type="protein sequence ID" value="APT48095.1"/>
    <property type="molecule type" value="Genomic_DNA"/>
</dbReference>
<protein>
    <recommendedName>
        <fullName evidence="3">LXG domain-containing protein</fullName>
    </recommendedName>
</protein>
<evidence type="ECO:0000313" key="1">
    <source>
        <dbReference type="EMBL" id="APT48095.1"/>
    </source>
</evidence>
<dbReference type="Proteomes" id="UP000185426">
    <property type="component" value="Chromosome"/>
</dbReference>
<organism evidence="1 2">
    <name type="scientific">Bacillus safensis</name>
    <dbReference type="NCBI Taxonomy" id="561879"/>
    <lineage>
        <taxon>Bacteria</taxon>
        <taxon>Bacillati</taxon>
        <taxon>Bacillota</taxon>
        <taxon>Bacilli</taxon>
        <taxon>Bacillales</taxon>
        <taxon>Bacillaceae</taxon>
        <taxon>Bacillus</taxon>
    </lineage>
</organism>
<accession>A0A1L6ZNK3</accession>
<evidence type="ECO:0000313" key="2">
    <source>
        <dbReference type="Proteomes" id="UP000185426"/>
    </source>
</evidence>
<sequence length="94" mass="10836">MRQLEQLKDETGLMTSKMNASQKKTFEDIISFFQQSTSKFAANQKDALAIQQRVSESQTKLSFKMPKATMIKLAAFTKRGRRQLKKIVTTEIKF</sequence>
<reference evidence="1 2" key="1">
    <citation type="submission" date="2016-05" db="EMBL/GenBank/DDBJ databases">
        <title>Complete Genome and Methylome Analysis of Psychrotrophic Bacterial Isolates from Antarctic Lake Untersee.</title>
        <authorList>
            <person name="Fomenkov A."/>
            <person name="Akimov V.N."/>
            <person name="Vasilyeva L.V."/>
            <person name="Andersen D."/>
            <person name="Vincze T."/>
            <person name="Roberts R.J."/>
        </authorList>
    </citation>
    <scope>NUCLEOTIDE SEQUENCE [LARGE SCALE GENOMIC DNA]</scope>
    <source>
        <strain evidence="1 2">U14-5</strain>
    </source>
</reference>
<gene>
    <name evidence="1" type="ORF">BSA145_20820</name>
</gene>
<name>A0A1L6ZNK3_BACIA</name>
<proteinExistence type="predicted"/>
<dbReference type="AlphaFoldDB" id="A0A1L6ZNK3"/>
<evidence type="ECO:0008006" key="3">
    <source>
        <dbReference type="Google" id="ProtNLM"/>
    </source>
</evidence>